<keyword evidence="7" id="KW-0560">Oxidoreductase</keyword>
<dbReference type="InterPro" id="IPR001128">
    <property type="entry name" value="Cyt_P450"/>
</dbReference>
<evidence type="ECO:0000256" key="7">
    <source>
        <dbReference type="RuleBase" id="RU000461"/>
    </source>
</evidence>
<keyword evidence="5 6" id="KW-0408">Iron</keyword>
<dbReference type="GO" id="GO:0004497">
    <property type="term" value="F:monooxygenase activity"/>
    <property type="evidence" value="ECO:0007669"/>
    <property type="project" value="UniProtKB-KW"/>
</dbReference>
<evidence type="ECO:0000256" key="3">
    <source>
        <dbReference type="ARBA" id="ARBA00022617"/>
    </source>
</evidence>
<dbReference type="GO" id="GO:0020037">
    <property type="term" value="F:heme binding"/>
    <property type="evidence" value="ECO:0007669"/>
    <property type="project" value="InterPro"/>
</dbReference>
<dbReference type="PROSITE" id="PS00086">
    <property type="entry name" value="CYTOCHROME_P450"/>
    <property type="match status" value="1"/>
</dbReference>
<sequence length="517" mass="58603">MASSWTMVSPLLAGSLPARSLLESPSLWIIAAGGLLIAAFIRSVYLAFLHPLSKYPGPKTWAISRIPWAYHVIKGDLWQLLDNMHDEYGSVVRIAPDEVTYVAPHAWKEIYAAKPQLLKDPQSMTPPLNGSDSLFTAIGDNHRRIRGAFVNAFSDRALREQSSIVEDYVGQFISRLKGEIASQKNHVIDIQQIVGYCMFDIISDLTWGESPRALQTFGDLDWYNRFFLHAQFSTIRNCLSRFSPLEHILHYFFLGITSKQRLANTKLTNERIDRRLAARDSRSDFMTPLVGKISEDSNKGITKSEVLTNGLAVVIANSQLSTIAITTACYFLMRQPQTFQTLAEEVRGHFQDEAGITVASTTSLPYLNAVINETLRLHHPTPGSMPRITPKEGMLIGGQFIPGGMVVGVTLRNIHLRPENFNKPFEFHPERFLEPSDPRYDRRFEGDHLEAFQPFSMGPRICIGNKVFLAEARTLMARLVWNFNMDLVEPDAGKWLEQRAWLVYEPKPLRTKLFLRL</sequence>
<dbReference type="STRING" id="252740.A0A423VYI5"/>
<dbReference type="GO" id="GO:0016705">
    <property type="term" value="F:oxidoreductase activity, acting on paired donors, with incorporation or reduction of molecular oxygen"/>
    <property type="evidence" value="ECO:0007669"/>
    <property type="project" value="InterPro"/>
</dbReference>
<evidence type="ECO:0000313" key="10">
    <source>
        <dbReference type="Proteomes" id="UP000284375"/>
    </source>
</evidence>
<dbReference type="PANTHER" id="PTHR24305:SF210">
    <property type="entry name" value="CYTOCHROME P450 MONOOXYGENASE ASQL-RELATED"/>
    <property type="match status" value="1"/>
</dbReference>
<evidence type="ECO:0000256" key="5">
    <source>
        <dbReference type="ARBA" id="ARBA00023004"/>
    </source>
</evidence>
<comment type="caution">
    <text evidence="9">The sequence shown here is derived from an EMBL/GenBank/DDBJ whole genome shotgun (WGS) entry which is preliminary data.</text>
</comment>
<dbReference type="InterPro" id="IPR002401">
    <property type="entry name" value="Cyt_P450_E_grp-I"/>
</dbReference>
<dbReference type="GO" id="GO:0005506">
    <property type="term" value="F:iron ion binding"/>
    <property type="evidence" value="ECO:0007669"/>
    <property type="project" value="InterPro"/>
</dbReference>
<dbReference type="Proteomes" id="UP000284375">
    <property type="component" value="Unassembled WGS sequence"/>
</dbReference>
<dbReference type="SUPFAM" id="SSF48264">
    <property type="entry name" value="Cytochrome P450"/>
    <property type="match status" value="1"/>
</dbReference>
<dbReference type="PRINTS" id="PR00463">
    <property type="entry name" value="EP450I"/>
</dbReference>
<dbReference type="InterPro" id="IPR017972">
    <property type="entry name" value="Cyt_P450_CS"/>
</dbReference>
<feature type="transmembrane region" description="Helical" evidence="8">
    <location>
        <begin position="27"/>
        <end position="49"/>
    </location>
</feature>
<keyword evidence="8" id="KW-1133">Transmembrane helix</keyword>
<keyword evidence="7" id="KW-0503">Monooxygenase</keyword>
<dbReference type="AlphaFoldDB" id="A0A423VYI5"/>
<comment type="similarity">
    <text evidence="2 7">Belongs to the cytochrome P450 family.</text>
</comment>
<dbReference type="InterPro" id="IPR050121">
    <property type="entry name" value="Cytochrome_P450_monoxygenase"/>
</dbReference>
<evidence type="ECO:0000256" key="2">
    <source>
        <dbReference type="ARBA" id="ARBA00010617"/>
    </source>
</evidence>
<dbReference type="PRINTS" id="PR00385">
    <property type="entry name" value="P450"/>
</dbReference>
<gene>
    <name evidence="9" type="ORF">VSDG_05050</name>
</gene>
<keyword evidence="4 6" id="KW-0479">Metal-binding</keyword>
<dbReference type="OrthoDB" id="1470350at2759"/>
<organism evidence="9 10">
    <name type="scientific">Cytospora chrysosperma</name>
    <name type="common">Cytospora canker fungus</name>
    <name type="synonym">Sphaeria chrysosperma</name>
    <dbReference type="NCBI Taxonomy" id="252740"/>
    <lineage>
        <taxon>Eukaryota</taxon>
        <taxon>Fungi</taxon>
        <taxon>Dikarya</taxon>
        <taxon>Ascomycota</taxon>
        <taxon>Pezizomycotina</taxon>
        <taxon>Sordariomycetes</taxon>
        <taxon>Sordariomycetidae</taxon>
        <taxon>Diaporthales</taxon>
        <taxon>Cytosporaceae</taxon>
        <taxon>Cytospora</taxon>
    </lineage>
</organism>
<dbReference type="EMBL" id="LJZO01000021">
    <property type="protein sequence ID" value="ROV96091.1"/>
    <property type="molecule type" value="Genomic_DNA"/>
</dbReference>
<evidence type="ECO:0000256" key="8">
    <source>
        <dbReference type="SAM" id="Phobius"/>
    </source>
</evidence>
<feature type="binding site" description="axial binding residue" evidence="6">
    <location>
        <position position="462"/>
    </location>
    <ligand>
        <name>heme</name>
        <dbReference type="ChEBI" id="CHEBI:30413"/>
    </ligand>
    <ligandPart>
        <name>Fe</name>
        <dbReference type="ChEBI" id="CHEBI:18248"/>
    </ligandPart>
</feature>
<comment type="cofactor">
    <cofactor evidence="1 6">
        <name>heme</name>
        <dbReference type="ChEBI" id="CHEBI:30413"/>
    </cofactor>
</comment>
<dbReference type="Pfam" id="PF00067">
    <property type="entry name" value="p450"/>
    <property type="match status" value="1"/>
</dbReference>
<keyword evidence="3 6" id="KW-0349">Heme</keyword>
<dbReference type="InterPro" id="IPR036396">
    <property type="entry name" value="Cyt_P450_sf"/>
</dbReference>
<proteinExistence type="inferred from homology"/>
<evidence type="ECO:0008006" key="11">
    <source>
        <dbReference type="Google" id="ProtNLM"/>
    </source>
</evidence>
<accession>A0A423VYI5</accession>
<dbReference type="PANTHER" id="PTHR24305">
    <property type="entry name" value="CYTOCHROME P450"/>
    <property type="match status" value="1"/>
</dbReference>
<keyword evidence="10" id="KW-1185">Reference proteome</keyword>
<dbReference type="CDD" id="cd11058">
    <property type="entry name" value="CYP60B-like"/>
    <property type="match status" value="1"/>
</dbReference>
<evidence type="ECO:0000256" key="4">
    <source>
        <dbReference type="ARBA" id="ARBA00022723"/>
    </source>
</evidence>
<evidence type="ECO:0000313" key="9">
    <source>
        <dbReference type="EMBL" id="ROV96091.1"/>
    </source>
</evidence>
<name>A0A423VYI5_CYTCH</name>
<reference evidence="9 10" key="1">
    <citation type="submission" date="2015-09" db="EMBL/GenBank/DDBJ databases">
        <title>Host preference determinants of Valsa canker pathogens revealed by comparative genomics.</title>
        <authorList>
            <person name="Yin Z."/>
            <person name="Huang L."/>
        </authorList>
    </citation>
    <scope>NUCLEOTIDE SEQUENCE [LARGE SCALE GENOMIC DNA]</scope>
    <source>
        <strain evidence="9 10">YSFL</strain>
    </source>
</reference>
<protein>
    <recommendedName>
        <fullName evidence="11">Cytochrome P450</fullName>
    </recommendedName>
</protein>
<dbReference type="Gene3D" id="1.10.630.10">
    <property type="entry name" value="Cytochrome P450"/>
    <property type="match status" value="1"/>
</dbReference>
<evidence type="ECO:0000256" key="6">
    <source>
        <dbReference type="PIRSR" id="PIRSR602401-1"/>
    </source>
</evidence>
<evidence type="ECO:0000256" key="1">
    <source>
        <dbReference type="ARBA" id="ARBA00001971"/>
    </source>
</evidence>
<keyword evidence="8" id="KW-0472">Membrane</keyword>
<keyword evidence="8" id="KW-0812">Transmembrane</keyword>